<dbReference type="InterPro" id="IPR052719">
    <property type="entry name" value="CvpA-like"/>
</dbReference>
<name>A0A7M1AYW8_9BACT</name>
<feature type="transmembrane region" description="Helical" evidence="5">
    <location>
        <begin position="67"/>
        <end position="93"/>
    </location>
</feature>
<dbReference type="KEGG" id="smax:FJR03_07350"/>
<gene>
    <name evidence="6" type="ORF">FJR03_07350</name>
</gene>
<dbReference type="GO" id="GO:0016020">
    <property type="term" value="C:membrane"/>
    <property type="evidence" value="ECO:0007669"/>
    <property type="project" value="UniProtKB-SubCell"/>
</dbReference>
<feature type="transmembrane region" description="Helical" evidence="5">
    <location>
        <begin position="105"/>
        <end position="126"/>
    </location>
</feature>
<organism evidence="6 7">
    <name type="scientific">Sulfurimonas marina</name>
    <dbReference type="NCBI Taxonomy" id="2590551"/>
    <lineage>
        <taxon>Bacteria</taxon>
        <taxon>Pseudomonadati</taxon>
        <taxon>Campylobacterota</taxon>
        <taxon>Epsilonproteobacteria</taxon>
        <taxon>Campylobacterales</taxon>
        <taxon>Sulfurimonadaceae</taxon>
        <taxon>Sulfurimonas</taxon>
    </lineage>
</organism>
<evidence type="ECO:0000313" key="7">
    <source>
        <dbReference type="Proteomes" id="UP000593910"/>
    </source>
</evidence>
<evidence type="ECO:0000256" key="5">
    <source>
        <dbReference type="SAM" id="Phobius"/>
    </source>
</evidence>
<dbReference type="RefSeq" id="WP_193112889.1">
    <property type="nucleotide sequence ID" value="NZ_CP041165.1"/>
</dbReference>
<feature type="transmembrane region" description="Helical" evidence="5">
    <location>
        <begin position="6"/>
        <end position="23"/>
    </location>
</feature>
<dbReference type="InterPro" id="IPR003825">
    <property type="entry name" value="Colicin-V_CvpA"/>
</dbReference>
<dbReference type="GO" id="GO:0009403">
    <property type="term" value="P:toxin biosynthetic process"/>
    <property type="evidence" value="ECO:0007669"/>
    <property type="project" value="InterPro"/>
</dbReference>
<evidence type="ECO:0000313" key="6">
    <source>
        <dbReference type="EMBL" id="QOP41572.1"/>
    </source>
</evidence>
<proteinExistence type="predicted"/>
<dbReference type="AlphaFoldDB" id="A0A7M1AYW8"/>
<dbReference type="EMBL" id="CP041165">
    <property type="protein sequence ID" value="QOP41572.1"/>
    <property type="molecule type" value="Genomic_DNA"/>
</dbReference>
<sequence>MELNYFDIVAGVIILLLGLKGIINGFFKEVFGLIGIIGGIFIASRIGDDVGQYLSDMIFKFTNPSAISFTGFLVSLALFWVLMILTGMVFHKLSRLSGLGGLDKILGFLFGASKFFLIGAVIAFAISNIKSLKPTLDSVMSNSILYPVFVSTGSFIMKIDPVEEVAQVQENIDAVTQTVEETAQEMIQDSIEKNISEINATIETNLTNETNLTKEN</sequence>
<dbReference type="Proteomes" id="UP000593910">
    <property type="component" value="Chromosome"/>
</dbReference>
<dbReference type="Pfam" id="PF02674">
    <property type="entry name" value="Colicin_V"/>
    <property type="match status" value="1"/>
</dbReference>
<dbReference type="PANTHER" id="PTHR36926:SF1">
    <property type="entry name" value="COLICIN V PRODUCTION PROTEIN"/>
    <property type="match status" value="1"/>
</dbReference>
<reference evidence="6 7" key="1">
    <citation type="submission" date="2019-06" db="EMBL/GenBank/DDBJ databases">
        <title>Sulfurimonas gotlandica sp. nov., a chemoautotrophic and psychrotolerant epsilonproteobacterium isolated from a pelagic redoxcline, and an emended description of the genus Sulfurimonas.</title>
        <authorList>
            <person name="Wang S."/>
            <person name="Jiang L."/>
            <person name="Shao Z."/>
        </authorList>
    </citation>
    <scope>NUCLEOTIDE SEQUENCE [LARGE SCALE GENOMIC DNA]</scope>
    <source>
        <strain evidence="6 7">B2</strain>
    </source>
</reference>
<evidence type="ECO:0000256" key="3">
    <source>
        <dbReference type="ARBA" id="ARBA00022989"/>
    </source>
</evidence>
<comment type="subcellular location">
    <subcellularLocation>
        <location evidence="1">Membrane</location>
        <topology evidence="1">Multi-pass membrane protein</topology>
    </subcellularLocation>
</comment>
<keyword evidence="7" id="KW-1185">Reference proteome</keyword>
<dbReference type="PANTHER" id="PTHR36926">
    <property type="entry name" value="COLICIN V PRODUCTION PROTEIN"/>
    <property type="match status" value="1"/>
</dbReference>
<evidence type="ECO:0000256" key="1">
    <source>
        <dbReference type="ARBA" id="ARBA00004141"/>
    </source>
</evidence>
<evidence type="ECO:0000256" key="2">
    <source>
        <dbReference type="ARBA" id="ARBA00022692"/>
    </source>
</evidence>
<keyword evidence="4 5" id="KW-0472">Membrane</keyword>
<accession>A0A7M1AYW8</accession>
<evidence type="ECO:0000256" key="4">
    <source>
        <dbReference type="ARBA" id="ARBA00023136"/>
    </source>
</evidence>
<keyword evidence="2 5" id="KW-0812">Transmembrane</keyword>
<keyword evidence="3 5" id="KW-1133">Transmembrane helix</keyword>
<protein>
    <submittedName>
        <fullName evidence="6">CvpA family protein</fullName>
    </submittedName>
</protein>
<feature type="transmembrane region" description="Helical" evidence="5">
    <location>
        <begin position="30"/>
        <end position="47"/>
    </location>
</feature>